<keyword evidence="4" id="KW-1185">Reference proteome</keyword>
<dbReference type="InterPro" id="IPR020904">
    <property type="entry name" value="Sc_DH/Rdtase_CS"/>
</dbReference>
<sequence>MNANPNESSETAAAQRFAGRTVLVTGGTSGIGLATAARFLAEGADTVITGRDGDRLAAAAEELGEPDRLLAVRGDASDAADLDSLVERIRERTGRLDAVFANAGTGTFKHLAETTGSDIAATVSGNFTSVYLTVQKTLPLLERGGAIVINASWTLHRALPDSSLYAATKAAVHNLARTLAVDLAGQGIRVNSVSPGFIVTPMFHQAVPADAVPGMEARTLAGRLGGPEEVAPVVAFLASDDASYVNGQDIVIDGGLTTGFPS</sequence>
<name>A0A7W8QQG2_9ACTN</name>
<dbReference type="PANTHER" id="PTHR43477:SF1">
    <property type="entry name" value="DIHYDROANTICAPSIN 7-DEHYDROGENASE"/>
    <property type="match status" value="1"/>
</dbReference>
<dbReference type="CDD" id="cd05233">
    <property type="entry name" value="SDR_c"/>
    <property type="match status" value="1"/>
</dbReference>
<dbReference type="Proteomes" id="UP000572635">
    <property type="component" value="Unassembled WGS sequence"/>
</dbReference>
<reference evidence="3 4" key="1">
    <citation type="submission" date="2020-08" db="EMBL/GenBank/DDBJ databases">
        <title>Sequencing the genomes of 1000 actinobacteria strains.</title>
        <authorList>
            <person name="Klenk H.-P."/>
        </authorList>
    </citation>
    <scope>NUCLEOTIDE SEQUENCE [LARGE SCALE GENOMIC DNA]</scope>
    <source>
        <strain evidence="3 4">DSM 44551</strain>
    </source>
</reference>
<dbReference type="PRINTS" id="PR00081">
    <property type="entry name" value="GDHRDH"/>
</dbReference>
<dbReference type="EMBL" id="JACHDB010000001">
    <property type="protein sequence ID" value="MBB5434692.1"/>
    <property type="molecule type" value="Genomic_DNA"/>
</dbReference>
<keyword evidence="2" id="KW-0560">Oxidoreductase</keyword>
<dbReference type="Pfam" id="PF13561">
    <property type="entry name" value="adh_short_C2"/>
    <property type="match status" value="1"/>
</dbReference>
<evidence type="ECO:0000256" key="2">
    <source>
        <dbReference type="ARBA" id="ARBA00023002"/>
    </source>
</evidence>
<dbReference type="InterPro" id="IPR051122">
    <property type="entry name" value="SDR_DHRS6-like"/>
</dbReference>
<dbReference type="SUPFAM" id="SSF51735">
    <property type="entry name" value="NAD(P)-binding Rossmann-fold domains"/>
    <property type="match status" value="1"/>
</dbReference>
<dbReference type="PROSITE" id="PS00061">
    <property type="entry name" value="ADH_SHORT"/>
    <property type="match status" value="1"/>
</dbReference>
<gene>
    <name evidence="3" type="ORF">HDA36_004776</name>
</gene>
<dbReference type="InterPro" id="IPR036291">
    <property type="entry name" value="NAD(P)-bd_dom_sf"/>
</dbReference>
<dbReference type="Gene3D" id="3.40.50.720">
    <property type="entry name" value="NAD(P)-binding Rossmann-like Domain"/>
    <property type="match status" value="1"/>
</dbReference>
<dbReference type="InterPro" id="IPR002347">
    <property type="entry name" value="SDR_fam"/>
</dbReference>
<comment type="caution">
    <text evidence="3">The sequence shown here is derived from an EMBL/GenBank/DDBJ whole genome shotgun (WGS) entry which is preliminary data.</text>
</comment>
<dbReference type="PANTHER" id="PTHR43477">
    <property type="entry name" value="DIHYDROANTICAPSIN 7-DEHYDROGENASE"/>
    <property type="match status" value="1"/>
</dbReference>
<evidence type="ECO:0000313" key="4">
    <source>
        <dbReference type="Proteomes" id="UP000572635"/>
    </source>
</evidence>
<evidence type="ECO:0000256" key="1">
    <source>
        <dbReference type="ARBA" id="ARBA00006484"/>
    </source>
</evidence>
<accession>A0A7W8QQG2</accession>
<organism evidence="3 4">
    <name type="scientific">Nocardiopsis composta</name>
    <dbReference type="NCBI Taxonomy" id="157465"/>
    <lineage>
        <taxon>Bacteria</taxon>
        <taxon>Bacillati</taxon>
        <taxon>Actinomycetota</taxon>
        <taxon>Actinomycetes</taxon>
        <taxon>Streptosporangiales</taxon>
        <taxon>Nocardiopsidaceae</taxon>
        <taxon>Nocardiopsis</taxon>
    </lineage>
</organism>
<dbReference type="RefSeq" id="WP_184395518.1">
    <property type="nucleotide sequence ID" value="NZ_BAAAJD010000060.1"/>
</dbReference>
<protein>
    <submittedName>
        <fullName evidence="3">NAD(P)-dependent dehydrogenase (Short-subunit alcohol dehydrogenase family)</fullName>
    </submittedName>
</protein>
<dbReference type="AlphaFoldDB" id="A0A7W8QQG2"/>
<dbReference type="FunFam" id="3.40.50.720:FF:000084">
    <property type="entry name" value="Short-chain dehydrogenase reductase"/>
    <property type="match status" value="1"/>
</dbReference>
<proteinExistence type="inferred from homology"/>
<comment type="similarity">
    <text evidence="1">Belongs to the short-chain dehydrogenases/reductases (SDR) family.</text>
</comment>
<evidence type="ECO:0000313" key="3">
    <source>
        <dbReference type="EMBL" id="MBB5434692.1"/>
    </source>
</evidence>
<dbReference type="GO" id="GO:0016491">
    <property type="term" value="F:oxidoreductase activity"/>
    <property type="evidence" value="ECO:0007669"/>
    <property type="project" value="UniProtKB-KW"/>
</dbReference>